<dbReference type="EMBL" id="LLXL01003147">
    <property type="protein sequence ID" value="PKK59239.1"/>
    <property type="molecule type" value="Genomic_DNA"/>
</dbReference>
<organism evidence="1 2">
    <name type="scientific">Rhizophagus irregularis</name>
    <dbReference type="NCBI Taxonomy" id="588596"/>
    <lineage>
        <taxon>Eukaryota</taxon>
        <taxon>Fungi</taxon>
        <taxon>Fungi incertae sedis</taxon>
        <taxon>Mucoromycota</taxon>
        <taxon>Glomeromycotina</taxon>
        <taxon>Glomeromycetes</taxon>
        <taxon>Glomerales</taxon>
        <taxon>Glomeraceae</taxon>
        <taxon>Rhizophagus</taxon>
    </lineage>
</organism>
<dbReference type="Proteomes" id="UP000233469">
    <property type="component" value="Unassembled WGS sequence"/>
</dbReference>
<comment type="caution">
    <text evidence="1">The sequence shown here is derived from an EMBL/GenBank/DDBJ whole genome shotgun (WGS) entry which is preliminary data.</text>
</comment>
<reference evidence="1 2" key="1">
    <citation type="submission" date="2016-04" db="EMBL/GenBank/DDBJ databases">
        <title>Genome analyses suggest a sexual origin of heterokaryosis in a supposedly ancient asexual fungus.</title>
        <authorList>
            <person name="Ropars J."/>
            <person name="Sedzielewska K."/>
            <person name="Noel J."/>
            <person name="Charron P."/>
            <person name="Farinelli L."/>
            <person name="Marton T."/>
            <person name="Kruger M."/>
            <person name="Pelin A."/>
            <person name="Brachmann A."/>
            <person name="Corradi N."/>
        </authorList>
    </citation>
    <scope>NUCLEOTIDE SEQUENCE [LARGE SCALE GENOMIC DNA]</scope>
    <source>
        <strain evidence="1 2">C2</strain>
    </source>
</reference>
<dbReference type="AlphaFoldDB" id="A0A2N1MCA8"/>
<reference evidence="1 2" key="2">
    <citation type="submission" date="2017-10" db="EMBL/GenBank/DDBJ databases">
        <title>Extensive intraspecific genome diversity in a model arbuscular mycorrhizal fungus.</title>
        <authorList>
            <person name="Chen E.C.H."/>
            <person name="Morin E."/>
            <person name="Baudet D."/>
            <person name="Noel J."/>
            <person name="Ndikumana S."/>
            <person name="Charron P."/>
            <person name="St-Onge C."/>
            <person name="Giorgi J."/>
            <person name="Grigoriev I.V."/>
            <person name="Roux C."/>
            <person name="Martin F.M."/>
            <person name="Corradi N."/>
        </authorList>
    </citation>
    <scope>NUCLEOTIDE SEQUENCE [LARGE SCALE GENOMIC DNA]</scope>
    <source>
        <strain evidence="1 2">C2</strain>
    </source>
</reference>
<evidence type="ECO:0000313" key="2">
    <source>
        <dbReference type="Proteomes" id="UP000233469"/>
    </source>
</evidence>
<accession>A0A2N1MCA8</accession>
<gene>
    <name evidence="1" type="ORF">RhiirC2_762864</name>
</gene>
<protein>
    <submittedName>
        <fullName evidence="1">Uncharacterized protein</fullName>
    </submittedName>
</protein>
<evidence type="ECO:0000313" key="1">
    <source>
        <dbReference type="EMBL" id="PKK59239.1"/>
    </source>
</evidence>
<name>A0A2N1MCA8_9GLOM</name>
<sequence length="61" mass="7391">NKPTEYFKHLLVYKDGRFARHRRWRYFALNSLMRRRASSEGRQSITDCVVLFIIECVVELN</sequence>
<feature type="non-terminal residue" evidence="1">
    <location>
        <position position="1"/>
    </location>
</feature>
<proteinExistence type="predicted"/>